<feature type="domain" description="Glutamate-ammonia ligase adenylyltransferase repeated" evidence="8">
    <location>
        <begin position="81"/>
        <end position="317"/>
    </location>
</feature>
<keyword evidence="3 7" id="KW-0547">Nucleotide-binding</keyword>
<dbReference type="PANTHER" id="PTHR30621">
    <property type="entry name" value="GLUTAMINE SYNTHETASE ADENYLYLTRANSFERASE"/>
    <property type="match status" value="1"/>
</dbReference>
<comment type="caution">
    <text evidence="10">The sequence shown here is derived from an EMBL/GenBank/DDBJ whole genome shotgun (WGS) entry which is preliminary data.</text>
</comment>
<sequence length="987" mass="107654">MNRATQRTELLRLGFVDLDRALADLDQLGAGATDLLAFLGRTADPDAALRGLCRLADAADEADDRAELLRAVRDDEGTAMRLLCVLGASAALADHLATHPEQWRELADPALGSTRPAAWAVRAALLDAVAGRPDREAVDALRVEYRRHLLRLAARDLTHHLGVDDAAAELSDLAAGTLDAALAVARERVGEDADAVRLAVIAMGKCGGHELNYVSDVDVVFVHEPADPDADDSTAAAVGRIAARLAAQMMQVCADHTGEGTIWPVDAALRPEGKAGPLSRTLASHQSYYERWAEPWEFQALLKARPVAGDLALGRAFVTMVAPMVWSVADREGFVDAARAMRRRVLDHIPAKEADRQLKLGAGGLRDVEFAVQLLQLVHGRADESIRPPTTLSALARLTEGGYVGREDGEALHRAYAFLRQLEHRIQLHRLQRTHVVPSDEASLRRLGRSLGFHKESEKRLEETWQDHRREVSRLHQKIFYRPLLSAVARIASDEVRLSSEAAGARLAALGYADPQAALRNLEALTAGVSRTAAIQRTLLPAMLQWFAECPDPDGGLFGFRRISEALGRTPWYLSTLRDEGEAAERMAHLLATSRYCTDLLEREPAGVRLLGGDLHPLGSAAMTEEMLATGRRQAGFEKGVRAVRAVRRRELLRIAAGDVLGLIDVADVGFALTRLTDATLEATLQGAIESTCRARGLDAAPTRMAIVAMGRYGGFELSYGSDADVLFVHEPVEGAEAHEAATFARIVAEEVRRVLAVPGPDPALVVDADLRPEGRQGPLVRTLDAYAAYYAKWSHVWEAQALLRADAVVGDADLRERFTALIDPLRYPVGGLTEDDVIEVRRIKGRVDKERLPRGADPALHLKLGRGGLADIEWTVQLLQLRHGAEIPGLRTTQTLAALTAAAEADLITHDDALTLGASWRLATRVRNAVLLARGRAGDEFPRAVLERRAVAGILGYQLTETDRLLDDYLRVTRHAHAVVDRVFWE</sequence>
<protein>
    <recommendedName>
        <fullName evidence="7">Bifunctional glutamine synthetase adenylyltransferase/adenylyl-removing enzyme</fullName>
    </recommendedName>
    <alternativeName>
        <fullName evidence="7">ATP:glutamine synthetase adenylyltransferase</fullName>
    </alternativeName>
    <alternativeName>
        <fullName evidence="7">ATase</fullName>
    </alternativeName>
    <domain>
        <recommendedName>
            <fullName evidence="7">Glutamine synthetase adenylyl-L-tyrosine phosphorylase</fullName>
            <ecNumber evidence="7">2.7.7.89</ecNumber>
        </recommendedName>
        <alternativeName>
            <fullName evidence="7">Adenylyl removase</fullName>
            <shortName evidence="7">AR</shortName>
            <shortName evidence="7">AT-N</shortName>
        </alternativeName>
    </domain>
    <domain>
        <recommendedName>
            <fullName evidence="7">Glutamine synthetase adenylyl transferase</fullName>
            <ecNumber evidence="7">2.7.7.42</ecNumber>
        </recommendedName>
        <alternativeName>
            <fullName evidence="7">Adenylyl transferase</fullName>
            <shortName evidence="7">AT</shortName>
            <shortName evidence="7">AT-C</shortName>
        </alternativeName>
    </domain>
</protein>
<dbReference type="InterPro" id="IPR023057">
    <property type="entry name" value="GlnE"/>
</dbReference>
<keyword evidence="11" id="KW-1185">Reference proteome</keyword>
<dbReference type="PANTHER" id="PTHR30621:SF0">
    <property type="entry name" value="BIFUNCTIONAL GLUTAMINE SYNTHETASE ADENYLYLTRANSFERASE_ADENYLYL-REMOVING ENZYME"/>
    <property type="match status" value="1"/>
</dbReference>
<keyword evidence="5 7" id="KW-0460">Magnesium</keyword>
<gene>
    <name evidence="7" type="primary">glnE</name>
    <name evidence="10" type="ORF">GCM10009788_45420</name>
</gene>
<keyword evidence="1 7" id="KW-0808">Transferase</keyword>
<dbReference type="SUPFAM" id="SSF81301">
    <property type="entry name" value="Nucleotidyltransferase"/>
    <property type="match status" value="2"/>
</dbReference>
<proteinExistence type="inferred from homology"/>
<dbReference type="Pfam" id="PF03710">
    <property type="entry name" value="GlnE"/>
    <property type="match status" value="2"/>
</dbReference>
<comment type="catalytic activity">
    <reaction evidence="7">
        <text>[glutamine synthetase]-O(4)-(5'-adenylyl)-L-tyrosine + phosphate = [glutamine synthetase]-L-tyrosine + ADP</text>
        <dbReference type="Rhea" id="RHEA:43716"/>
        <dbReference type="Rhea" id="RHEA-COMP:10660"/>
        <dbReference type="Rhea" id="RHEA-COMP:10661"/>
        <dbReference type="ChEBI" id="CHEBI:43474"/>
        <dbReference type="ChEBI" id="CHEBI:46858"/>
        <dbReference type="ChEBI" id="CHEBI:83624"/>
        <dbReference type="ChEBI" id="CHEBI:456216"/>
        <dbReference type="EC" id="2.7.7.89"/>
    </reaction>
</comment>
<dbReference type="InterPro" id="IPR013546">
    <property type="entry name" value="PII_UdlTrfase/GS_AdlTrfase"/>
</dbReference>
<accession>A0ABN2BDV4</accession>
<organism evidence="10 11">
    <name type="scientific">Nocardioides humi</name>
    <dbReference type="NCBI Taxonomy" id="449461"/>
    <lineage>
        <taxon>Bacteria</taxon>
        <taxon>Bacillati</taxon>
        <taxon>Actinomycetota</taxon>
        <taxon>Actinomycetes</taxon>
        <taxon>Propionibacteriales</taxon>
        <taxon>Nocardioidaceae</taxon>
        <taxon>Nocardioides</taxon>
    </lineage>
</organism>
<feature type="region of interest" description="Adenylyl removase" evidence="7">
    <location>
        <begin position="1"/>
        <end position="484"/>
    </location>
</feature>
<dbReference type="HAMAP" id="MF_00802">
    <property type="entry name" value="GlnE"/>
    <property type="match status" value="1"/>
</dbReference>
<dbReference type="CDD" id="cd05401">
    <property type="entry name" value="NT_GlnE_GlnD_like"/>
    <property type="match status" value="2"/>
</dbReference>
<dbReference type="EC" id="2.7.7.89" evidence="7"/>
<evidence type="ECO:0000313" key="11">
    <source>
        <dbReference type="Proteomes" id="UP001500842"/>
    </source>
</evidence>
<comment type="similarity">
    <text evidence="7">Belongs to the GlnE family.</text>
</comment>
<evidence type="ECO:0000313" key="10">
    <source>
        <dbReference type="EMBL" id="GAA1537780.1"/>
    </source>
</evidence>
<evidence type="ECO:0000256" key="1">
    <source>
        <dbReference type="ARBA" id="ARBA00022679"/>
    </source>
</evidence>
<comment type="catalytic activity">
    <reaction evidence="7">
        <text>[glutamine synthetase]-L-tyrosine + ATP = [glutamine synthetase]-O(4)-(5'-adenylyl)-L-tyrosine + diphosphate</text>
        <dbReference type="Rhea" id="RHEA:18589"/>
        <dbReference type="Rhea" id="RHEA-COMP:10660"/>
        <dbReference type="Rhea" id="RHEA-COMP:10661"/>
        <dbReference type="ChEBI" id="CHEBI:30616"/>
        <dbReference type="ChEBI" id="CHEBI:33019"/>
        <dbReference type="ChEBI" id="CHEBI:46858"/>
        <dbReference type="ChEBI" id="CHEBI:83624"/>
        <dbReference type="EC" id="2.7.7.42"/>
    </reaction>
</comment>
<evidence type="ECO:0000259" key="9">
    <source>
        <dbReference type="Pfam" id="PF08335"/>
    </source>
</evidence>
<comment type="function">
    <text evidence="7">Involved in the regulation of glutamine synthetase GlnA, a key enzyme in the process to assimilate ammonia. When cellular nitrogen levels are high, the C-terminal adenylyl transferase (AT) inactivates GlnA by covalent transfer of an adenylyl group from ATP to specific tyrosine residue of GlnA, thus reducing its activity. Conversely, when nitrogen levels are low, the N-terminal adenylyl removase (AR) activates GlnA by removing the adenylyl group by phosphorolysis, increasing its activity. The regulatory region of GlnE binds the signal transduction protein PII (GlnB) which indicates the nitrogen status of the cell.</text>
</comment>
<evidence type="ECO:0000256" key="4">
    <source>
        <dbReference type="ARBA" id="ARBA00022840"/>
    </source>
</evidence>
<dbReference type="InterPro" id="IPR043519">
    <property type="entry name" value="NT_sf"/>
</dbReference>
<dbReference type="Pfam" id="PF08335">
    <property type="entry name" value="GlnD_UR_UTase"/>
    <property type="match status" value="2"/>
</dbReference>
<dbReference type="SUPFAM" id="SSF81593">
    <property type="entry name" value="Nucleotidyltransferase substrate binding subunit/domain"/>
    <property type="match status" value="2"/>
</dbReference>
<dbReference type="Gene3D" id="3.30.460.10">
    <property type="entry name" value="Beta Polymerase, domain 2"/>
    <property type="match status" value="2"/>
</dbReference>
<evidence type="ECO:0000256" key="2">
    <source>
        <dbReference type="ARBA" id="ARBA00022695"/>
    </source>
</evidence>
<dbReference type="EC" id="2.7.7.42" evidence="7"/>
<dbReference type="EMBL" id="BAAAOR010000033">
    <property type="protein sequence ID" value="GAA1537780.1"/>
    <property type="molecule type" value="Genomic_DNA"/>
</dbReference>
<feature type="domain" description="Glutamate-ammonia ligase adenylyltransferase repeated" evidence="8">
    <location>
        <begin position="585"/>
        <end position="820"/>
    </location>
</feature>
<dbReference type="RefSeq" id="WP_141007175.1">
    <property type="nucleotide sequence ID" value="NZ_BAAAOR010000033.1"/>
</dbReference>
<feature type="domain" description="PII-uridylyltransferase/Glutamine-synthetase adenylyltransferase" evidence="9">
    <location>
        <begin position="339"/>
        <end position="480"/>
    </location>
</feature>
<name>A0ABN2BDV4_9ACTN</name>
<keyword evidence="6 7" id="KW-0511">Multifunctional enzyme</keyword>
<evidence type="ECO:0000259" key="8">
    <source>
        <dbReference type="Pfam" id="PF03710"/>
    </source>
</evidence>
<dbReference type="NCBIfam" id="NF010707">
    <property type="entry name" value="PRK14109.1"/>
    <property type="match status" value="1"/>
</dbReference>
<keyword evidence="2 7" id="KW-0548">Nucleotidyltransferase</keyword>
<evidence type="ECO:0000256" key="3">
    <source>
        <dbReference type="ARBA" id="ARBA00022741"/>
    </source>
</evidence>
<reference evidence="10 11" key="1">
    <citation type="journal article" date="2019" name="Int. J. Syst. Evol. Microbiol.">
        <title>The Global Catalogue of Microorganisms (GCM) 10K type strain sequencing project: providing services to taxonomists for standard genome sequencing and annotation.</title>
        <authorList>
            <consortium name="The Broad Institute Genomics Platform"/>
            <consortium name="The Broad Institute Genome Sequencing Center for Infectious Disease"/>
            <person name="Wu L."/>
            <person name="Ma J."/>
        </authorList>
    </citation>
    <scope>NUCLEOTIDE SEQUENCE [LARGE SCALE GENOMIC DNA]</scope>
    <source>
        <strain evidence="10 11">JCM 14942</strain>
    </source>
</reference>
<dbReference type="Gene3D" id="1.20.120.330">
    <property type="entry name" value="Nucleotidyltransferases domain 2"/>
    <property type="match status" value="2"/>
</dbReference>
<feature type="domain" description="PII-uridylyltransferase/Glutamine-synthetase adenylyltransferase" evidence="9">
    <location>
        <begin position="860"/>
        <end position="984"/>
    </location>
</feature>
<dbReference type="InterPro" id="IPR005190">
    <property type="entry name" value="GlnE_rpt_dom"/>
</dbReference>
<evidence type="ECO:0000256" key="6">
    <source>
        <dbReference type="ARBA" id="ARBA00023268"/>
    </source>
</evidence>
<dbReference type="GO" id="GO:0016779">
    <property type="term" value="F:nucleotidyltransferase activity"/>
    <property type="evidence" value="ECO:0007669"/>
    <property type="project" value="UniProtKB-KW"/>
</dbReference>
<dbReference type="Proteomes" id="UP001500842">
    <property type="component" value="Unassembled WGS sequence"/>
</dbReference>
<evidence type="ECO:0000256" key="5">
    <source>
        <dbReference type="ARBA" id="ARBA00022842"/>
    </source>
</evidence>
<evidence type="ECO:0000256" key="7">
    <source>
        <dbReference type="HAMAP-Rule" id="MF_00802"/>
    </source>
</evidence>
<feature type="region of interest" description="Adenylyl transferase" evidence="7">
    <location>
        <begin position="492"/>
        <end position="987"/>
    </location>
</feature>
<keyword evidence="4 7" id="KW-0067">ATP-binding</keyword>
<comment type="cofactor">
    <cofactor evidence="7">
        <name>Mg(2+)</name>
        <dbReference type="ChEBI" id="CHEBI:18420"/>
    </cofactor>
</comment>